<dbReference type="InterPro" id="IPR036890">
    <property type="entry name" value="HATPase_C_sf"/>
</dbReference>
<dbReference type="InterPro" id="IPR011006">
    <property type="entry name" value="CheY-like_superfamily"/>
</dbReference>
<dbReference type="OrthoDB" id="9811889at2"/>
<dbReference type="InterPro" id="IPR005467">
    <property type="entry name" value="His_kinase_dom"/>
</dbReference>
<keyword evidence="12" id="KW-1185">Reference proteome</keyword>
<dbReference type="Pfam" id="PF00072">
    <property type="entry name" value="Response_reg"/>
    <property type="match status" value="1"/>
</dbReference>
<dbReference type="InterPro" id="IPR013767">
    <property type="entry name" value="PAS_fold"/>
</dbReference>
<sequence length="920" mass="102597">MDEPSTFLPDDTLQPSQLGVHGVSEQGQELAFDNFTRLAAMICEVPRAYISFKEGELLWIRSATGLEESKVLLEGTLTGFVIDTAAFLLVEDASADTRFMEASAVAGSPHVRFFAGMPLIDAAGNCLGAFCVCDMKKRSLTEAQRITLETLSREVILHLSLRKSNFALQEQLTRSREFVDIFNLSPDLHCILDRQGKILFINAAVTTMFGYQPEEVSGESIWTFCHEDDRKELLRLLESGLKNHEKQFNIEFRIVGNYAETRWVNWNMVSKGDRWYGYGRDVTESKRVQSELLQLSFVASKVNNGIVISDANSQITWVNNAFEKITGFGSEDLRGKRLGDLIAGPKTDLLLIEKARKLSRNKQSFTVDILAYRKDKRPIWLSIYNTVVLDEEGKVDAEVEIILDITEKKKAEEQLQVLSLVASKANTGVVIYNRSGHITWVNESFEKLSGYPLKDLLGKRPGDLLAAPETDLSRIEEARNKAGLKQPYYLEIQARDKSGRGMWVSVANTPIVNAEGEVERQVELITDITERKAFEAEIIDAKEQALRLSEAKEMFLSVMSHEIRTPLNAVIGMTNLLLDNDPKESQLADLNILKFSADNLLSIINDILDFTKIETGKLQLEKLPLDIVALCRDIIQSLQVNAAKRGNTLRLNAGSLPLVTGDRTRLYQVLMNLLGNAIKFTENGLIELNVSDVGQADGEISLHFEVRDTGIGIPADKQEYVFEAFTQAKTEISRKYGGTGLGLAITKKLLGLHQADLQLHSREGEGTAFSFTISFSLAATDAVQIPETKAGDLYAGRRILVVDDNEVNIVIARRIFERWGVKVDSAANGQEAVDMILNEPPYDMVFMDVHMPVLDGYEATRKIREIGGTYLASLPIVALSASIEREEAEAFADSGMSAYLLKPFKPEEVRNIFDAFFTAH</sequence>
<dbReference type="EC" id="2.7.13.3" evidence="2"/>
<comment type="catalytic activity">
    <reaction evidence="1">
        <text>ATP + protein L-histidine = ADP + protein N-phospho-L-histidine.</text>
        <dbReference type="EC" id="2.7.13.3"/>
    </reaction>
</comment>
<organism evidence="11 12">
    <name type="scientific">Pedobacter yulinensis</name>
    <dbReference type="NCBI Taxonomy" id="2126353"/>
    <lineage>
        <taxon>Bacteria</taxon>
        <taxon>Pseudomonadati</taxon>
        <taxon>Bacteroidota</taxon>
        <taxon>Sphingobacteriia</taxon>
        <taxon>Sphingobacteriales</taxon>
        <taxon>Sphingobacteriaceae</taxon>
        <taxon>Pedobacter</taxon>
    </lineage>
</organism>
<evidence type="ECO:0000256" key="1">
    <source>
        <dbReference type="ARBA" id="ARBA00000085"/>
    </source>
</evidence>
<dbReference type="Pfam" id="PF01590">
    <property type="entry name" value="GAF"/>
    <property type="match status" value="1"/>
</dbReference>
<dbReference type="CDD" id="cd00130">
    <property type="entry name" value="PAS"/>
    <property type="match status" value="3"/>
</dbReference>
<dbReference type="Pfam" id="PF13426">
    <property type="entry name" value="PAS_9"/>
    <property type="match status" value="2"/>
</dbReference>
<dbReference type="SUPFAM" id="SSF55781">
    <property type="entry name" value="GAF domain-like"/>
    <property type="match status" value="1"/>
</dbReference>
<reference evidence="11 12" key="1">
    <citation type="submission" date="2018-03" db="EMBL/GenBank/DDBJ databases">
        <authorList>
            <person name="Keele B.F."/>
        </authorList>
    </citation>
    <scope>NUCLEOTIDE SEQUENCE [LARGE SCALE GENOMIC DNA]</scope>
    <source>
        <strain evidence="11 12">YL28-9</strain>
    </source>
</reference>
<accession>A0A2T3HNV7</accession>
<dbReference type="PROSITE" id="PS50113">
    <property type="entry name" value="PAC"/>
    <property type="match status" value="2"/>
</dbReference>
<evidence type="ECO:0000313" key="12">
    <source>
        <dbReference type="Proteomes" id="UP000240912"/>
    </source>
</evidence>
<dbReference type="InterPro" id="IPR001789">
    <property type="entry name" value="Sig_transdc_resp-reg_receiver"/>
</dbReference>
<feature type="domain" description="PAS" evidence="9">
    <location>
        <begin position="291"/>
        <end position="342"/>
    </location>
</feature>
<feature type="domain" description="Histidine kinase" evidence="7">
    <location>
        <begin position="558"/>
        <end position="777"/>
    </location>
</feature>
<dbReference type="Pfam" id="PF00512">
    <property type="entry name" value="HisKA"/>
    <property type="match status" value="1"/>
</dbReference>
<dbReference type="Gene3D" id="3.30.450.20">
    <property type="entry name" value="PAS domain"/>
    <property type="match status" value="3"/>
</dbReference>
<feature type="modified residue" description="4-aspartylphosphate" evidence="6">
    <location>
        <position position="848"/>
    </location>
</feature>
<dbReference type="InterPro" id="IPR001610">
    <property type="entry name" value="PAC"/>
</dbReference>
<keyword evidence="3 6" id="KW-0597">Phosphoprotein</keyword>
<feature type="domain" description="PAS" evidence="9">
    <location>
        <begin position="174"/>
        <end position="244"/>
    </location>
</feature>
<feature type="domain" description="Response regulatory" evidence="8">
    <location>
        <begin position="798"/>
        <end position="917"/>
    </location>
</feature>
<dbReference type="PROSITE" id="PS50112">
    <property type="entry name" value="PAS"/>
    <property type="match status" value="3"/>
</dbReference>
<dbReference type="Pfam" id="PF02518">
    <property type="entry name" value="HATPase_c"/>
    <property type="match status" value="1"/>
</dbReference>
<evidence type="ECO:0000256" key="4">
    <source>
        <dbReference type="ARBA" id="ARBA00022679"/>
    </source>
</evidence>
<protein>
    <recommendedName>
        <fullName evidence="2">histidine kinase</fullName>
        <ecNumber evidence="2">2.7.13.3</ecNumber>
    </recommendedName>
</protein>
<dbReference type="EMBL" id="PYLS01000004">
    <property type="protein sequence ID" value="PST84071.1"/>
    <property type="molecule type" value="Genomic_DNA"/>
</dbReference>
<dbReference type="FunFam" id="3.30.565.10:FF:000010">
    <property type="entry name" value="Sensor histidine kinase RcsC"/>
    <property type="match status" value="1"/>
</dbReference>
<dbReference type="SUPFAM" id="SSF47384">
    <property type="entry name" value="Homodimeric domain of signal transducing histidine kinase"/>
    <property type="match status" value="1"/>
</dbReference>
<gene>
    <name evidence="11" type="ORF">C7T94_04870</name>
</gene>
<dbReference type="GO" id="GO:0000155">
    <property type="term" value="F:phosphorelay sensor kinase activity"/>
    <property type="evidence" value="ECO:0007669"/>
    <property type="project" value="InterPro"/>
</dbReference>
<dbReference type="CDD" id="cd16922">
    <property type="entry name" value="HATPase_EvgS-ArcB-TorS-like"/>
    <property type="match status" value="1"/>
</dbReference>
<dbReference type="PANTHER" id="PTHR45339:SF5">
    <property type="entry name" value="HISTIDINE KINASE"/>
    <property type="match status" value="1"/>
</dbReference>
<dbReference type="NCBIfam" id="TIGR00229">
    <property type="entry name" value="sensory_box"/>
    <property type="match status" value="3"/>
</dbReference>
<feature type="domain" description="PAS" evidence="9">
    <location>
        <begin position="414"/>
        <end position="459"/>
    </location>
</feature>
<dbReference type="PRINTS" id="PR00344">
    <property type="entry name" value="BCTRLSENSOR"/>
</dbReference>
<dbReference type="InterPro" id="IPR003594">
    <property type="entry name" value="HATPase_dom"/>
</dbReference>
<dbReference type="InterPro" id="IPR004358">
    <property type="entry name" value="Sig_transdc_His_kin-like_C"/>
</dbReference>
<dbReference type="Proteomes" id="UP000240912">
    <property type="component" value="Unassembled WGS sequence"/>
</dbReference>
<dbReference type="InterPro" id="IPR003018">
    <property type="entry name" value="GAF"/>
</dbReference>
<evidence type="ECO:0000259" key="8">
    <source>
        <dbReference type="PROSITE" id="PS50110"/>
    </source>
</evidence>
<dbReference type="InterPro" id="IPR000700">
    <property type="entry name" value="PAS-assoc_C"/>
</dbReference>
<keyword evidence="4" id="KW-0808">Transferase</keyword>
<evidence type="ECO:0000256" key="2">
    <source>
        <dbReference type="ARBA" id="ARBA00012438"/>
    </source>
</evidence>
<comment type="caution">
    <text evidence="11">The sequence shown here is derived from an EMBL/GenBank/DDBJ whole genome shotgun (WGS) entry which is preliminary data.</text>
</comment>
<feature type="domain" description="PAC" evidence="10">
    <location>
        <begin position="488"/>
        <end position="540"/>
    </location>
</feature>
<dbReference type="SUPFAM" id="SSF52172">
    <property type="entry name" value="CheY-like"/>
    <property type="match status" value="1"/>
</dbReference>
<dbReference type="Gene3D" id="3.30.565.10">
    <property type="entry name" value="Histidine kinase-like ATPase, C-terminal domain"/>
    <property type="match status" value="1"/>
</dbReference>
<dbReference type="InterPro" id="IPR036097">
    <property type="entry name" value="HisK_dim/P_sf"/>
</dbReference>
<dbReference type="RefSeq" id="WP_107214125.1">
    <property type="nucleotide sequence ID" value="NZ_KZ686268.1"/>
</dbReference>
<dbReference type="CDD" id="cd00082">
    <property type="entry name" value="HisKA"/>
    <property type="match status" value="1"/>
</dbReference>
<dbReference type="CDD" id="cd17546">
    <property type="entry name" value="REC_hyHK_CKI1_RcsC-like"/>
    <property type="match status" value="1"/>
</dbReference>
<name>A0A2T3HNV7_9SPHI</name>
<dbReference type="SMART" id="SM00388">
    <property type="entry name" value="HisKA"/>
    <property type="match status" value="1"/>
</dbReference>
<dbReference type="SUPFAM" id="SSF55874">
    <property type="entry name" value="ATPase domain of HSP90 chaperone/DNA topoisomerase II/histidine kinase"/>
    <property type="match status" value="1"/>
</dbReference>
<evidence type="ECO:0000259" key="10">
    <source>
        <dbReference type="PROSITE" id="PS50113"/>
    </source>
</evidence>
<proteinExistence type="predicted"/>
<dbReference type="InterPro" id="IPR000014">
    <property type="entry name" value="PAS"/>
</dbReference>
<dbReference type="PROSITE" id="PS50109">
    <property type="entry name" value="HIS_KIN"/>
    <property type="match status" value="1"/>
</dbReference>
<dbReference type="SMART" id="SM00086">
    <property type="entry name" value="PAC"/>
    <property type="match status" value="2"/>
</dbReference>
<dbReference type="Gene3D" id="3.30.450.40">
    <property type="match status" value="1"/>
</dbReference>
<evidence type="ECO:0000313" key="11">
    <source>
        <dbReference type="EMBL" id="PST84071.1"/>
    </source>
</evidence>
<dbReference type="InterPro" id="IPR035965">
    <property type="entry name" value="PAS-like_dom_sf"/>
</dbReference>
<dbReference type="SMART" id="SM00448">
    <property type="entry name" value="REC"/>
    <property type="match status" value="1"/>
</dbReference>
<evidence type="ECO:0000259" key="7">
    <source>
        <dbReference type="PROSITE" id="PS50109"/>
    </source>
</evidence>
<dbReference type="PROSITE" id="PS50110">
    <property type="entry name" value="RESPONSE_REGULATORY"/>
    <property type="match status" value="1"/>
</dbReference>
<dbReference type="PANTHER" id="PTHR45339">
    <property type="entry name" value="HYBRID SIGNAL TRANSDUCTION HISTIDINE KINASE J"/>
    <property type="match status" value="1"/>
</dbReference>
<dbReference type="SUPFAM" id="SSF55785">
    <property type="entry name" value="PYP-like sensor domain (PAS domain)"/>
    <property type="match status" value="3"/>
</dbReference>
<dbReference type="Pfam" id="PF00989">
    <property type="entry name" value="PAS"/>
    <property type="match status" value="1"/>
</dbReference>
<dbReference type="GO" id="GO:0006355">
    <property type="term" value="P:regulation of DNA-templated transcription"/>
    <property type="evidence" value="ECO:0007669"/>
    <property type="project" value="InterPro"/>
</dbReference>
<dbReference type="SMART" id="SM00091">
    <property type="entry name" value="PAS"/>
    <property type="match status" value="3"/>
</dbReference>
<dbReference type="Gene3D" id="3.40.50.2300">
    <property type="match status" value="1"/>
</dbReference>
<evidence type="ECO:0000259" key="9">
    <source>
        <dbReference type="PROSITE" id="PS50112"/>
    </source>
</evidence>
<dbReference type="InterPro" id="IPR029016">
    <property type="entry name" value="GAF-like_dom_sf"/>
</dbReference>
<dbReference type="SMART" id="SM00387">
    <property type="entry name" value="HATPase_c"/>
    <property type="match status" value="1"/>
</dbReference>
<evidence type="ECO:0000256" key="5">
    <source>
        <dbReference type="ARBA" id="ARBA00022777"/>
    </source>
</evidence>
<evidence type="ECO:0000256" key="3">
    <source>
        <dbReference type="ARBA" id="ARBA00022553"/>
    </source>
</evidence>
<dbReference type="InterPro" id="IPR003661">
    <property type="entry name" value="HisK_dim/P_dom"/>
</dbReference>
<dbReference type="Gene3D" id="1.10.287.130">
    <property type="match status" value="1"/>
</dbReference>
<evidence type="ECO:0000256" key="6">
    <source>
        <dbReference type="PROSITE-ProRule" id="PRU00169"/>
    </source>
</evidence>
<keyword evidence="5" id="KW-0418">Kinase</keyword>
<dbReference type="AlphaFoldDB" id="A0A2T3HNV7"/>
<feature type="domain" description="PAC" evidence="10">
    <location>
        <begin position="365"/>
        <end position="417"/>
    </location>
</feature>